<dbReference type="AlphaFoldDB" id="A0A2S6I8D5"/>
<dbReference type="EMBL" id="PTJC01000005">
    <property type="protein sequence ID" value="PPK87751.1"/>
    <property type="molecule type" value="Genomic_DNA"/>
</dbReference>
<sequence length="41" mass="4712">MLFFSSLCFLKGEKDIAKAVGLTKDVIDTLFIILLRFYLDI</sequence>
<accession>A0A2S6I8D5</accession>
<evidence type="ECO:0000313" key="1">
    <source>
        <dbReference type="EMBL" id="PPK87751.1"/>
    </source>
</evidence>
<reference evidence="1 2" key="1">
    <citation type="submission" date="2018-02" db="EMBL/GenBank/DDBJ databases">
        <title>Genomic Encyclopedia of Archaeal and Bacterial Type Strains, Phase II (KMG-II): from individual species to whole genera.</title>
        <authorList>
            <person name="Goeker M."/>
        </authorList>
    </citation>
    <scope>NUCLEOTIDE SEQUENCE [LARGE SCALE GENOMIC DNA]</scope>
    <source>
        <strain evidence="1 2">DSM 29526</strain>
    </source>
</reference>
<name>A0A2S6I8D5_9BACT</name>
<dbReference type="Proteomes" id="UP000237662">
    <property type="component" value="Unassembled WGS sequence"/>
</dbReference>
<keyword evidence="2" id="KW-1185">Reference proteome</keyword>
<protein>
    <submittedName>
        <fullName evidence="1">Uncharacterized protein</fullName>
    </submittedName>
</protein>
<proteinExistence type="predicted"/>
<organism evidence="1 2">
    <name type="scientific">Neolewinella xylanilytica</name>
    <dbReference type="NCBI Taxonomy" id="1514080"/>
    <lineage>
        <taxon>Bacteria</taxon>
        <taxon>Pseudomonadati</taxon>
        <taxon>Bacteroidota</taxon>
        <taxon>Saprospiria</taxon>
        <taxon>Saprospirales</taxon>
        <taxon>Lewinellaceae</taxon>
        <taxon>Neolewinella</taxon>
    </lineage>
</organism>
<comment type="caution">
    <text evidence="1">The sequence shown here is derived from an EMBL/GenBank/DDBJ whole genome shotgun (WGS) entry which is preliminary data.</text>
</comment>
<evidence type="ECO:0000313" key="2">
    <source>
        <dbReference type="Proteomes" id="UP000237662"/>
    </source>
</evidence>
<gene>
    <name evidence="1" type="ORF">CLV84_0702</name>
</gene>